<name>A0ABW9F401_9GAMM</name>
<dbReference type="Pfam" id="PF03538">
    <property type="entry name" value="VRP1"/>
    <property type="match status" value="1"/>
</dbReference>
<sequence length="1093" mass="120765">MSDTVSIKYISPDQDGLIRVLQASGFHTIFDITALSQQTFSEHCAPLTIDQAEDIYQQATERANNLQALYRAWLLHRDPINQSIDKLSANAAIEHLNDAVSRNLGGDANFEDLFPERSEEGYVDVTSIQSLFSPGRYLTALYKVALKLHDEDNELHIDKRRPDLKSLILSQRNMDTEVTSLDILLNVLQHNDDNSVLANLADTYHPMTLPYDDVQQQINSALVAKGSSLNTLWSRLLDNQLDCFSTYSHNVSDFSVRHSVRGSQKNGPSFINGEPFYLRSNNNTLYLTDLFTLGNNKNASALIAIGNPAISEAAPAEFYFYYYLGDATTGAGAGYYLGIKDITIQSRQMNNCFLTSNSGQNNNTPGDFVLFSANQDSGFSTGYHLPIEITPMHSEATDVYLKVAGKGYIASGTLPNTSTQRLTLNATQENALSFSLYSEATGGNKLQLQHILPGRADRTPTPPVRETLSLTPNSFQLLTNNFPSSENIMTHYGLSLNTRETSDAALAAALNKTEQFCRSTGLSFNQLIELTAQRDHQSTGAQLSESAFIKAGSTKFVPVNEYGATYLTGSESTPLLVNPELQLNLNESNVVSLAGRAEKLVRLAHTTELTFEQLDWLISNASAAVAEHGRDTILDSQTLSALADYLRLQQRYDLSVDAFTAFIGAVNPYARQGESSFYQQLFSHPDGSSSLPLGAVVNFEADTASENQALICGALGVTADELSRIAGYCFDTQKNSQKLDEFALGQLYRVAMIPRLLGISFAEAESLWFLMAGESQQFIQKIAGTATLDTLQRLADTELVIDWMNSHQLTAADLRGMITTTYSELATPELFNFLKNIYQSVDSQPLNRTTRLDDAIQSKLVRSLSSGFGLKANVLARMIDWLIQSTQGTSGAFSLESYWHKIEALFSAETPTLAMLEQQADLLRWSQQLSQYALICQWGALTEQDIALLVDTPERLLSDATQVARPDLLLLLTLSRLKEWQQRVAVSADEAMRYFSLDENDTHDRLALLAEIHGWDKDQLKRVNDHLQGNNSVAPVSFSALYTLENWMRMSAQLTVGSRTLSNLKTMAQNKADAESPLLLAAVSQDLIASSRL</sequence>
<keyword evidence="1" id="KW-0843">Virulence</keyword>
<reference evidence="3 4" key="1">
    <citation type="journal article" date="2024" name="Infect. Genet. Evol.">
        <title>Characteristics and comparative genome analysis of Yersinia enterocolitica and related species associated with human infections in Switzerland 2019-2023.</title>
        <authorList>
            <person name="Stevens M.J.A."/>
            <person name="Horlbog J.A."/>
            <person name="Diethelm A."/>
            <person name="Stephan R."/>
            <person name="Nuesch-Inderbinen M."/>
        </authorList>
    </citation>
    <scope>NUCLEOTIDE SEQUENCE [LARGE SCALE GENOMIC DNA]</scope>
    <source>
        <strain evidence="3 4">N20-0302</strain>
    </source>
</reference>
<organism evidence="3 4">
    <name type="scientific">Yersinia proxima</name>
    <dbReference type="NCBI Taxonomy" id="2890316"/>
    <lineage>
        <taxon>Bacteria</taxon>
        <taxon>Pseudomonadati</taxon>
        <taxon>Pseudomonadota</taxon>
        <taxon>Gammaproteobacteria</taxon>
        <taxon>Enterobacterales</taxon>
        <taxon>Yersiniaceae</taxon>
        <taxon>Yersinia</taxon>
    </lineage>
</organism>
<dbReference type="RefSeq" id="WP_408573743.1">
    <property type="nucleotide sequence ID" value="NZ_JBBEST010000018.1"/>
</dbReference>
<protein>
    <submittedName>
        <fullName evidence="3">Tc toxin subunit A</fullName>
    </submittedName>
</protein>
<dbReference type="PROSITE" id="PS51082">
    <property type="entry name" value="WH2"/>
    <property type="match status" value="1"/>
</dbReference>
<feature type="domain" description="WH2" evidence="2">
    <location>
        <begin position="1004"/>
        <end position="1023"/>
    </location>
</feature>
<dbReference type="InterPro" id="IPR018003">
    <property type="entry name" value="Insecticidal_toxin/plasmid_vir"/>
</dbReference>
<proteinExistence type="predicted"/>
<dbReference type="InterPro" id="IPR003124">
    <property type="entry name" value="WH2_dom"/>
</dbReference>
<evidence type="ECO:0000259" key="2">
    <source>
        <dbReference type="PROSITE" id="PS51082"/>
    </source>
</evidence>
<evidence type="ECO:0000313" key="3">
    <source>
        <dbReference type="EMBL" id="MFM1348917.1"/>
    </source>
</evidence>
<dbReference type="Proteomes" id="UP001629523">
    <property type="component" value="Unassembled WGS sequence"/>
</dbReference>
<evidence type="ECO:0000313" key="4">
    <source>
        <dbReference type="Proteomes" id="UP001629523"/>
    </source>
</evidence>
<dbReference type="EMBL" id="JBBEST010000018">
    <property type="protein sequence ID" value="MFM1348917.1"/>
    <property type="molecule type" value="Genomic_DNA"/>
</dbReference>
<evidence type="ECO:0000256" key="1">
    <source>
        <dbReference type="ARBA" id="ARBA00023026"/>
    </source>
</evidence>
<keyword evidence="4" id="KW-1185">Reference proteome</keyword>
<accession>A0ABW9F401</accession>
<comment type="caution">
    <text evidence="3">The sequence shown here is derived from an EMBL/GenBank/DDBJ whole genome shotgun (WGS) entry which is preliminary data.</text>
</comment>
<gene>
    <name evidence="3" type="ORF">WFP14_20485</name>
</gene>